<comment type="subcellular location">
    <subcellularLocation>
        <location evidence="1">Membrane</location>
        <topology evidence="1">Multi-pass membrane protein</topology>
    </subcellularLocation>
</comment>
<feature type="transmembrane region" description="Helical" evidence="8">
    <location>
        <begin position="196"/>
        <end position="218"/>
    </location>
</feature>
<dbReference type="RefSeq" id="WP_307491638.1">
    <property type="nucleotide sequence ID" value="NZ_JAUSSY010000010.1"/>
</dbReference>
<sequence>MSGPHQESTHTHSHPHEEGQGGHDHGHDHPHDHGHEHHHDHGHDHPHDHDHDGHGHHHHSGFKGWLFELFVPHTHDAADSIDDAMEASSEGIRALKISMFVLLATTVLQFLVVLFSSSVALLADTIHNFSDALTAVPLWVAFILGRRAANRRYTYGYGRAEDLAGLFIVAVVALSAVVAGWQSVDRLIHPQPLQNLGWVMAAGLIGFAGNEAVAIYRIRVGRRIGSAALVADGVHARTDGFTSLAVVIGAVGVMLGFPLADPIVGLIISAAIMVLLWGTVRSIGRRLMDGIEPELVSRAQSALEGTTGVLGVQHLQLRWSGHRLQGSARIELADTELSHAEEVLPRAHPRVGPPRPKLPHRPLAPAPGGWGALNQDGPRPGGPTSALRGFRT</sequence>
<dbReference type="SUPFAM" id="SSF161111">
    <property type="entry name" value="Cation efflux protein transmembrane domain-like"/>
    <property type="match status" value="1"/>
</dbReference>
<evidence type="ECO:0000256" key="3">
    <source>
        <dbReference type="ARBA" id="ARBA00022448"/>
    </source>
</evidence>
<dbReference type="PANTHER" id="PTHR43840:SF15">
    <property type="entry name" value="MITOCHONDRIAL METAL TRANSPORTER 1-RELATED"/>
    <property type="match status" value="1"/>
</dbReference>
<comment type="caution">
    <text evidence="10">The sequence shown here is derived from an EMBL/GenBank/DDBJ whole genome shotgun (WGS) entry which is preliminary data.</text>
</comment>
<dbReference type="InterPro" id="IPR027469">
    <property type="entry name" value="Cation_efflux_TMD_sf"/>
</dbReference>
<evidence type="ECO:0000256" key="8">
    <source>
        <dbReference type="SAM" id="Phobius"/>
    </source>
</evidence>
<feature type="transmembrane region" description="Helical" evidence="8">
    <location>
        <begin position="263"/>
        <end position="280"/>
    </location>
</feature>
<evidence type="ECO:0000256" key="7">
    <source>
        <dbReference type="SAM" id="MobiDB-lite"/>
    </source>
</evidence>
<keyword evidence="6 8" id="KW-0472">Membrane</keyword>
<dbReference type="Pfam" id="PF01545">
    <property type="entry name" value="Cation_efflux"/>
    <property type="match status" value="1"/>
</dbReference>
<name>A0ABT9UJN3_9MICC</name>
<evidence type="ECO:0000256" key="4">
    <source>
        <dbReference type="ARBA" id="ARBA00022692"/>
    </source>
</evidence>
<dbReference type="Gene3D" id="1.20.1510.10">
    <property type="entry name" value="Cation efflux protein transmembrane domain"/>
    <property type="match status" value="1"/>
</dbReference>
<evidence type="ECO:0000256" key="2">
    <source>
        <dbReference type="ARBA" id="ARBA00008114"/>
    </source>
</evidence>
<feature type="transmembrane region" description="Helical" evidence="8">
    <location>
        <begin position="239"/>
        <end position="257"/>
    </location>
</feature>
<dbReference type="PANTHER" id="PTHR43840">
    <property type="entry name" value="MITOCHONDRIAL METAL TRANSPORTER 1-RELATED"/>
    <property type="match status" value="1"/>
</dbReference>
<dbReference type="InterPro" id="IPR050291">
    <property type="entry name" value="CDF_Transporter"/>
</dbReference>
<feature type="transmembrane region" description="Helical" evidence="8">
    <location>
        <begin position="100"/>
        <end position="123"/>
    </location>
</feature>
<feature type="compositionally biased region" description="Basic and acidic residues" evidence="7">
    <location>
        <begin position="7"/>
        <end position="53"/>
    </location>
</feature>
<feature type="region of interest" description="Disordered" evidence="7">
    <location>
        <begin position="347"/>
        <end position="392"/>
    </location>
</feature>
<feature type="transmembrane region" description="Helical" evidence="8">
    <location>
        <begin position="129"/>
        <end position="145"/>
    </location>
</feature>
<dbReference type="InterPro" id="IPR002524">
    <property type="entry name" value="Cation_efflux"/>
</dbReference>
<organism evidence="10 11">
    <name type="scientific">Pseudarthrobacter defluvii</name>
    <dbReference type="NCBI Taxonomy" id="410837"/>
    <lineage>
        <taxon>Bacteria</taxon>
        <taxon>Bacillati</taxon>
        <taxon>Actinomycetota</taxon>
        <taxon>Actinomycetes</taxon>
        <taxon>Micrococcales</taxon>
        <taxon>Micrococcaceae</taxon>
        <taxon>Pseudarthrobacter</taxon>
    </lineage>
</organism>
<evidence type="ECO:0000313" key="11">
    <source>
        <dbReference type="Proteomes" id="UP001226389"/>
    </source>
</evidence>
<dbReference type="InterPro" id="IPR058533">
    <property type="entry name" value="Cation_efflux_TM"/>
</dbReference>
<feature type="domain" description="Cation efflux protein transmembrane" evidence="9">
    <location>
        <begin position="95"/>
        <end position="288"/>
    </location>
</feature>
<feature type="region of interest" description="Disordered" evidence="7">
    <location>
        <begin position="1"/>
        <end position="56"/>
    </location>
</feature>
<accession>A0ABT9UJN3</accession>
<protein>
    <submittedName>
        <fullName evidence="10">Cation diffusion facilitator family transporter</fullName>
    </submittedName>
</protein>
<evidence type="ECO:0000259" key="9">
    <source>
        <dbReference type="Pfam" id="PF01545"/>
    </source>
</evidence>
<keyword evidence="3" id="KW-0813">Transport</keyword>
<evidence type="ECO:0000256" key="5">
    <source>
        <dbReference type="ARBA" id="ARBA00022989"/>
    </source>
</evidence>
<feature type="transmembrane region" description="Helical" evidence="8">
    <location>
        <begin position="166"/>
        <end position="184"/>
    </location>
</feature>
<evidence type="ECO:0000256" key="6">
    <source>
        <dbReference type="ARBA" id="ARBA00023136"/>
    </source>
</evidence>
<dbReference type="NCBIfam" id="TIGR01297">
    <property type="entry name" value="CDF"/>
    <property type="match status" value="1"/>
</dbReference>
<reference evidence="10 11" key="1">
    <citation type="submission" date="2023-07" db="EMBL/GenBank/DDBJ databases">
        <title>Sorghum-associated microbial communities from plants grown in Nebraska, USA.</title>
        <authorList>
            <person name="Schachtman D."/>
        </authorList>
    </citation>
    <scope>NUCLEOTIDE SEQUENCE [LARGE SCALE GENOMIC DNA]</scope>
    <source>
        <strain evidence="10 11">DS994</strain>
    </source>
</reference>
<keyword evidence="5 8" id="KW-1133">Transmembrane helix</keyword>
<evidence type="ECO:0000313" key="10">
    <source>
        <dbReference type="EMBL" id="MDQ0119839.1"/>
    </source>
</evidence>
<dbReference type="EMBL" id="JAUSSY010000010">
    <property type="protein sequence ID" value="MDQ0119839.1"/>
    <property type="molecule type" value="Genomic_DNA"/>
</dbReference>
<dbReference type="Proteomes" id="UP001226389">
    <property type="component" value="Unassembled WGS sequence"/>
</dbReference>
<keyword evidence="11" id="KW-1185">Reference proteome</keyword>
<proteinExistence type="inferred from homology"/>
<keyword evidence="4 8" id="KW-0812">Transmembrane</keyword>
<evidence type="ECO:0000256" key="1">
    <source>
        <dbReference type="ARBA" id="ARBA00004141"/>
    </source>
</evidence>
<comment type="similarity">
    <text evidence="2">Belongs to the cation diffusion facilitator (CDF) transporter (TC 2.A.4) family.</text>
</comment>
<gene>
    <name evidence="10" type="ORF">J2T22_003034</name>
</gene>